<proteinExistence type="predicted"/>
<dbReference type="InterPro" id="IPR017853">
    <property type="entry name" value="GH"/>
</dbReference>
<sequence length="602" mass="68428">MYINKCLLVLLLCCLTLKSVNLLLIREADNRQHNQTNADPIVIEVSWTAHDYNLHTIPSLQLVTNPLVSRQFSPVSKEIFANLKQLNAEYARYAVWFPYPKLAVAELDPPSGLLQCSNVGENYPLHLSCERNGGVISQIDFASYGTAMGACGQMKQGSCHSNNSLSIVQRICIGQKSCTIIATNDIFGDPCYGTLKRLLVQMECNPPQNNTYWNFTYMDPMLEDFLDATDGHSRIISFSTQPTWLFQQDTPHIYPDNATYIDWGYPVGTKFVDESMQALGDYYGRVVAWYTRAGFIDEYGLKHNSGYEYNWDYTEIFNEIEGEHQMSIEYYTRAYDAVIQGIRRHTNNYDMKYVGMALENHNEFNFYKYFLNHSNHAPDIPLDMISYHFYAIGTSRIDPQSWENFFPQLDKFTIEVEQIEQIRKNLSPQTRTTIDELGVILPNDNDPNAPLFPLIYWNAAAALYAYSWGKLSRQNIDVVGHSQLVGYPQLPNLQLEPQYPSVALLNWTTGEGTAKYWISKLLIDTADIDNDQAVITRTTDVLIINKRYANMNMSLSGCTSGKMQIINEASGFGPPTEITLTSNQITLTPFAIAIVHMPTAKK</sequence>
<evidence type="ECO:0000256" key="1">
    <source>
        <dbReference type="SAM" id="SignalP"/>
    </source>
</evidence>
<dbReference type="InterPro" id="IPR043159">
    <property type="entry name" value="Lectin_gal-bd_sf"/>
</dbReference>
<evidence type="ECO:0000313" key="4">
    <source>
        <dbReference type="Proteomes" id="UP000663868"/>
    </source>
</evidence>
<dbReference type="AlphaFoldDB" id="A0A819K161"/>
<gene>
    <name evidence="3" type="ORF">KXQ929_LOCUS25044</name>
</gene>
<dbReference type="Gene3D" id="3.20.20.80">
    <property type="entry name" value="Glycosidases"/>
    <property type="match status" value="1"/>
</dbReference>
<name>A0A819K161_9BILA</name>
<keyword evidence="1" id="KW-0732">Signal</keyword>
<protein>
    <recommendedName>
        <fullName evidence="2">SUEL-type lectin domain-containing protein</fullName>
    </recommendedName>
</protein>
<evidence type="ECO:0000313" key="3">
    <source>
        <dbReference type="EMBL" id="CAF3941161.1"/>
    </source>
</evidence>
<dbReference type="GO" id="GO:0030246">
    <property type="term" value="F:carbohydrate binding"/>
    <property type="evidence" value="ECO:0007669"/>
    <property type="project" value="InterPro"/>
</dbReference>
<dbReference type="SUPFAM" id="SSF51445">
    <property type="entry name" value="(Trans)glycosidases"/>
    <property type="match status" value="1"/>
</dbReference>
<dbReference type="Proteomes" id="UP000663868">
    <property type="component" value="Unassembled WGS sequence"/>
</dbReference>
<dbReference type="Pfam" id="PF02140">
    <property type="entry name" value="SUEL_Lectin"/>
    <property type="match status" value="1"/>
</dbReference>
<feature type="signal peptide" evidence="1">
    <location>
        <begin position="1"/>
        <end position="22"/>
    </location>
</feature>
<dbReference type="Gene3D" id="2.60.120.740">
    <property type="match status" value="1"/>
</dbReference>
<dbReference type="InterPro" id="IPR000922">
    <property type="entry name" value="Lectin_gal-bd_dom"/>
</dbReference>
<dbReference type="EMBL" id="CAJOBB010002134">
    <property type="protein sequence ID" value="CAF3941161.1"/>
    <property type="molecule type" value="Genomic_DNA"/>
</dbReference>
<dbReference type="PROSITE" id="PS50228">
    <property type="entry name" value="SUEL_LECTIN"/>
    <property type="match status" value="1"/>
</dbReference>
<dbReference type="CDD" id="cd22842">
    <property type="entry name" value="Gal_Rha_Lectin_BGal"/>
    <property type="match status" value="1"/>
</dbReference>
<feature type="domain" description="SUEL-type lectin" evidence="2">
    <location>
        <begin position="119"/>
        <end position="205"/>
    </location>
</feature>
<accession>A0A819K161</accession>
<comment type="caution">
    <text evidence="3">The sequence shown here is derived from an EMBL/GenBank/DDBJ whole genome shotgun (WGS) entry which is preliminary data.</text>
</comment>
<evidence type="ECO:0000259" key="2">
    <source>
        <dbReference type="PROSITE" id="PS50228"/>
    </source>
</evidence>
<reference evidence="3" key="1">
    <citation type="submission" date="2021-02" db="EMBL/GenBank/DDBJ databases">
        <authorList>
            <person name="Nowell W R."/>
        </authorList>
    </citation>
    <scope>NUCLEOTIDE SEQUENCE</scope>
</reference>
<dbReference type="PANTHER" id="PTHR46780">
    <property type="entry name" value="PROTEIN EVA-1"/>
    <property type="match status" value="1"/>
</dbReference>
<feature type="chain" id="PRO_5032270813" description="SUEL-type lectin domain-containing protein" evidence="1">
    <location>
        <begin position="23"/>
        <end position="602"/>
    </location>
</feature>
<organism evidence="3 4">
    <name type="scientific">Adineta steineri</name>
    <dbReference type="NCBI Taxonomy" id="433720"/>
    <lineage>
        <taxon>Eukaryota</taxon>
        <taxon>Metazoa</taxon>
        <taxon>Spiralia</taxon>
        <taxon>Gnathifera</taxon>
        <taxon>Rotifera</taxon>
        <taxon>Eurotatoria</taxon>
        <taxon>Bdelloidea</taxon>
        <taxon>Adinetida</taxon>
        <taxon>Adinetidae</taxon>
        <taxon>Adineta</taxon>
    </lineage>
</organism>